<dbReference type="PANTHER" id="PTHR43476">
    <property type="entry name" value="3-(3-HYDROXY-PHENYL)PROPIONATE/3-HYDROXYCINNAMIC ACID HYDROXYLASE"/>
    <property type="match status" value="1"/>
</dbReference>
<organism evidence="3 4">
    <name type="scientific">Rheinheimera muenzenbergensis</name>
    <dbReference type="NCBI Taxonomy" id="1193628"/>
    <lineage>
        <taxon>Bacteria</taxon>
        <taxon>Pseudomonadati</taxon>
        <taxon>Pseudomonadota</taxon>
        <taxon>Gammaproteobacteria</taxon>
        <taxon>Chromatiales</taxon>
        <taxon>Chromatiaceae</taxon>
        <taxon>Rheinheimera</taxon>
    </lineage>
</organism>
<dbReference type="RefSeq" id="WP_335734180.1">
    <property type="nucleotide sequence ID" value="NZ_JALAAR010000001.1"/>
</dbReference>
<dbReference type="Proteomes" id="UP001375382">
    <property type="component" value="Unassembled WGS sequence"/>
</dbReference>
<feature type="domain" description="FAD-binding" evidence="2">
    <location>
        <begin position="14"/>
        <end position="347"/>
    </location>
</feature>
<dbReference type="GO" id="GO:0008688">
    <property type="term" value="F:3-(3-hydroxyphenyl)propionate hydroxylase activity"/>
    <property type="evidence" value="ECO:0007669"/>
    <property type="project" value="UniProtKB-EC"/>
</dbReference>
<evidence type="ECO:0000256" key="1">
    <source>
        <dbReference type="ARBA" id="ARBA00023002"/>
    </source>
</evidence>
<dbReference type="Pfam" id="PF01494">
    <property type="entry name" value="FAD_binding_3"/>
    <property type="match status" value="1"/>
</dbReference>
<comment type="caution">
    <text evidence="3">The sequence shown here is derived from an EMBL/GenBank/DDBJ whole genome shotgun (WGS) entry which is preliminary data.</text>
</comment>
<keyword evidence="4" id="KW-1185">Reference proteome</keyword>
<dbReference type="Gene3D" id="3.30.70.2450">
    <property type="match status" value="1"/>
</dbReference>
<dbReference type="SUPFAM" id="SSF51905">
    <property type="entry name" value="FAD/NAD(P)-binding domain"/>
    <property type="match status" value="1"/>
</dbReference>
<dbReference type="InterPro" id="IPR050631">
    <property type="entry name" value="PheA/TfdB_FAD_monoxygenase"/>
</dbReference>
<name>A0ABU8C1H9_9GAMM</name>
<reference evidence="3 4" key="1">
    <citation type="journal article" date="2023" name="Ecotoxicol. Environ. Saf.">
        <title>Mercury remediation potential of mercury-resistant strain Rheinheimera metallidurans sp. nov. isolated from a municipal waste dumping site.</title>
        <authorList>
            <person name="Yadav V."/>
            <person name="Manjhi A."/>
            <person name="Vadakedath N."/>
        </authorList>
    </citation>
    <scope>NUCLEOTIDE SEQUENCE [LARGE SCALE GENOMIC DNA]</scope>
    <source>
        <strain evidence="3 4">E-49</strain>
    </source>
</reference>
<sequence>MQEHANGSSEHVFEVLIVGYGPVGAALAALLGRYGVHCLVIERLAEMVMTPRAIVLDNEALRILQLAGLAQQSFDLYGIQEVRMHCPYLGQFARLNTSGIIDGHPKLVTFYQPALEQALRSQVQSKTSVTVWTQTELLDLQQHSKGVVASVKTATGEIKTLQARYLVGADGASSRVRNLIGQAFAGETYAEDWLIVDVGQRQHLAIDHIEFNCDPRRPSPHIPAPGGRERWEFMLHPHETRDDMLQPAKIAQLMAPWLKPDELNIERQAVYRFHARCCTAFQRDSVFLVGDAAHVTPPFVGQGLVAGLRDAANLAWKLAWVTHGQASPAILSSYDTERRPHARKMINLARLMGKLVMPRSKAKAIILHGLTRLLGALPFSRTFFEELRIKPANRFKQGLFDSGKSPAGLVRGGQIAQDWLRTRHGVQLSDDVLGAQLLLVGIGTEPKQHLDTASQQAWQAAGGSYLQLGLPGQQPSGDTPFAEMLSNAFVIGKASGWLVVVRPDGVIMQDGAPEHAVVLLNQALALLNA</sequence>
<dbReference type="NCBIfam" id="NF004829">
    <property type="entry name" value="PRK06183.1-3"/>
    <property type="match status" value="1"/>
</dbReference>
<dbReference type="PRINTS" id="PR00420">
    <property type="entry name" value="RNGMNOXGNASE"/>
</dbReference>
<accession>A0ABU8C1H9</accession>
<dbReference type="InterPro" id="IPR036188">
    <property type="entry name" value="FAD/NAD-bd_sf"/>
</dbReference>
<evidence type="ECO:0000259" key="2">
    <source>
        <dbReference type="Pfam" id="PF01494"/>
    </source>
</evidence>
<evidence type="ECO:0000313" key="3">
    <source>
        <dbReference type="EMBL" id="MEH8015760.1"/>
    </source>
</evidence>
<dbReference type="EC" id="1.14.13.127" evidence="3"/>
<gene>
    <name evidence="3" type="ORF">MN202_00820</name>
</gene>
<dbReference type="PANTHER" id="PTHR43476:SF3">
    <property type="entry name" value="FAD-BINDING MONOOXYGENASE"/>
    <property type="match status" value="1"/>
</dbReference>
<protein>
    <submittedName>
        <fullName evidence="3">Bifunctional 3-(3-hydroxy-phenyl)propionate/3-hydroxycinnamic acid hydroxylase</fullName>
        <ecNumber evidence="3">1.14.13.127</ecNumber>
    </submittedName>
</protein>
<dbReference type="InterPro" id="IPR002938">
    <property type="entry name" value="FAD-bd"/>
</dbReference>
<evidence type="ECO:0000313" key="4">
    <source>
        <dbReference type="Proteomes" id="UP001375382"/>
    </source>
</evidence>
<dbReference type="EMBL" id="JALAAR010000001">
    <property type="protein sequence ID" value="MEH8015760.1"/>
    <property type="molecule type" value="Genomic_DNA"/>
</dbReference>
<keyword evidence="1 3" id="KW-0560">Oxidoreductase</keyword>
<dbReference type="Gene3D" id="3.50.50.60">
    <property type="entry name" value="FAD/NAD(P)-binding domain"/>
    <property type="match status" value="1"/>
</dbReference>
<proteinExistence type="predicted"/>